<keyword evidence="4" id="KW-0288">FMN</keyword>
<dbReference type="GO" id="GO:0009055">
    <property type="term" value="F:electron transfer activity"/>
    <property type="evidence" value="ECO:0007669"/>
    <property type="project" value="InterPro"/>
</dbReference>
<dbReference type="NCBIfam" id="TIGR01947">
    <property type="entry name" value="rnfG"/>
    <property type="match status" value="1"/>
</dbReference>
<comment type="caution">
    <text evidence="7">The sequence shown here is derived from an EMBL/GenBank/DDBJ whole genome shotgun (WGS) entry which is preliminary data.</text>
</comment>
<keyword evidence="1" id="KW-0813">Transport</keyword>
<dbReference type="PANTHER" id="PTHR36118:SF1">
    <property type="entry name" value="ION-TRANSLOCATING OXIDOREDUCTASE COMPLEX SUBUNIT G"/>
    <property type="match status" value="1"/>
</dbReference>
<evidence type="ECO:0000256" key="2">
    <source>
        <dbReference type="ARBA" id="ARBA00022553"/>
    </source>
</evidence>
<evidence type="ECO:0000259" key="6">
    <source>
        <dbReference type="SMART" id="SM00900"/>
    </source>
</evidence>
<dbReference type="EMBL" id="LAZR01002971">
    <property type="protein sequence ID" value="KKN23440.1"/>
    <property type="molecule type" value="Genomic_DNA"/>
</dbReference>
<dbReference type="PIRSF" id="PIRSF006091">
    <property type="entry name" value="E_trnsport_RnfG"/>
    <property type="match status" value="1"/>
</dbReference>
<proteinExistence type="inferred from homology"/>
<keyword evidence="3" id="KW-0285">Flavoprotein</keyword>
<keyword evidence="5" id="KW-0249">Electron transport</keyword>
<evidence type="ECO:0000256" key="3">
    <source>
        <dbReference type="ARBA" id="ARBA00022630"/>
    </source>
</evidence>
<dbReference type="Pfam" id="PF04205">
    <property type="entry name" value="FMN_bind"/>
    <property type="match status" value="1"/>
</dbReference>
<dbReference type="HAMAP" id="MF_00479">
    <property type="entry name" value="RsxG_RnfG"/>
    <property type="match status" value="1"/>
</dbReference>
<gene>
    <name evidence="7" type="ORF">LCGC14_0905000</name>
</gene>
<dbReference type="GO" id="GO:0005886">
    <property type="term" value="C:plasma membrane"/>
    <property type="evidence" value="ECO:0007669"/>
    <property type="project" value="InterPro"/>
</dbReference>
<sequence>MNVIQKQILGVGIMLAVFAIGATSLVAITESYTRDKIIENERQSLLDAINALVNRNEYDNDILTDTITLPGTPQLATKEDTVVYRARKNGEPVAAVFTSVAPNGYSGSIKMLVGVYYDGTLAGVRVINHKETPGLGDKIDVKKTNWILVFKGLSLENPDDSQWAVKKDGGQFDQFTGATITPRAVVTAVKKSLQFFEQNRDELFKETK</sequence>
<dbReference type="NCBIfam" id="NF002519">
    <property type="entry name" value="PRK01908.1"/>
    <property type="match status" value="1"/>
</dbReference>
<evidence type="ECO:0000256" key="1">
    <source>
        <dbReference type="ARBA" id="ARBA00022448"/>
    </source>
</evidence>
<evidence type="ECO:0000313" key="7">
    <source>
        <dbReference type="EMBL" id="KKN23440.1"/>
    </source>
</evidence>
<organism evidence="7">
    <name type="scientific">marine sediment metagenome</name>
    <dbReference type="NCBI Taxonomy" id="412755"/>
    <lineage>
        <taxon>unclassified sequences</taxon>
        <taxon>metagenomes</taxon>
        <taxon>ecological metagenomes</taxon>
    </lineage>
</organism>
<dbReference type="PANTHER" id="PTHR36118">
    <property type="entry name" value="ION-TRANSLOCATING OXIDOREDUCTASE COMPLEX SUBUNIT G"/>
    <property type="match status" value="1"/>
</dbReference>
<keyword evidence="2" id="KW-0597">Phosphoprotein</keyword>
<dbReference type="InterPro" id="IPR007329">
    <property type="entry name" value="FMN-bd"/>
</dbReference>
<dbReference type="InterPro" id="IPR010209">
    <property type="entry name" value="Ion_transpt_RnfG/RsxG"/>
</dbReference>
<evidence type="ECO:0000256" key="5">
    <source>
        <dbReference type="ARBA" id="ARBA00022982"/>
    </source>
</evidence>
<reference evidence="7" key="1">
    <citation type="journal article" date="2015" name="Nature">
        <title>Complex archaea that bridge the gap between prokaryotes and eukaryotes.</title>
        <authorList>
            <person name="Spang A."/>
            <person name="Saw J.H."/>
            <person name="Jorgensen S.L."/>
            <person name="Zaremba-Niedzwiedzka K."/>
            <person name="Martijn J."/>
            <person name="Lind A.E."/>
            <person name="van Eijk R."/>
            <person name="Schleper C."/>
            <person name="Guy L."/>
            <person name="Ettema T.J."/>
        </authorList>
    </citation>
    <scope>NUCLEOTIDE SEQUENCE</scope>
</reference>
<dbReference type="GO" id="GO:0022900">
    <property type="term" value="P:electron transport chain"/>
    <property type="evidence" value="ECO:0007669"/>
    <property type="project" value="InterPro"/>
</dbReference>
<dbReference type="GO" id="GO:0010181">
    <property type="term" value="F:FMN binding"/>
    <property type="evidence" value="ECO:0007669"/>
    <property type="project" value="InterPro"/>
</dbReference>
<protein>
    <recommendedName>
        <fullName evidence="6">FMN-binding domain-containing protein</fullName>
    </recommendedName>
</protein>
<dbReference type="AlphaFoldDB" id="A0A0F9NVB7"/>
<name>A0A0F9NVB7_9ZZZZ</name>
<feature type="domain" description="FMN-binding" evidence="6">
    <location>
        <begin position="104"/>
        <end position="196"/>
    </location>
</feature>
<accession>A0A0F9NVB7</accession>
<evidence type="ECO:0000256" key="4">
    <source>
        <dbReference type="ARBA" id="ARBA00022643"/>
    </source>
</evidence>
<dbReference type="SMART" id="SM00900">
    <property type="entry name" value="FMN_bind"/>
    <property type="match status" value="1"/>
</dbReference>